<dbReference type="Proteomes" id="UP000010471">
    <property type="component" value="Chromosome"/>
</dbReference>
<dbReference type="HOGENOM" id="CLU_3292489_0_0_3"/>
<name>K9WJ89_9CYAN</name>
<sequence>MKQGIDKSDVELSIALNVREAAASERGKGDIPIALSIGFL</sequence>
<protein>
    <submittedName>
        <fullName evidence="1">Uncharacterized protein</fullName>
    </submittedName>
</protein>
<dbReference type="EMBL" id="CP003630">
    <property type="protein sequence ID" value="AFZ19881.1"/>
    <property type="molecule type" value="Genomic_DNA"/>
</dbReference>
<proteinExistence type="predicted"/>
<dbReference type="RefSeq" id="WP_015184017.1">
    <property type="nucleotide sequence ID" value="NC_019738.1"/>
</dbReference>
<gene>
    <name evidence="1" type="ORF">Mic7113_4180</name>
</gene>
<evidence type="ECO:0000313" key="1">
    <source>
        <dbReference type="EMBL" id="AFZ19881.1"/>
    </source>
</evidence>
<reference evidence="1 2" key="1">
    <citation type="submission" date="2012-06" db="EMBL/GenBank/DDBJ databases">
        <title>Finished chromosome of genome of Microcoleus sp. PCC 7113.</title>
        <authorList>
            <consortium name="US DOE Joint Genome Institute"/>
            <person name="Gugger M."/>
            <person name="Coursin T."/>
            <person name="Rippka R."/>
            <person name="Tandeau De Marsac N."/>
            <person name="Huntemann M."/>
            <person name="Wei C.-L."/>
            <person name="Han J."/>
            <person name="Detter J.C."/>
            <person name="Han C."/>
            <person name="Tapia R."/>
            <person name="Chen A."/>
            <person name="Kyrpides N."/>
            <person name="Mavromatis K."/>
            <person name="Markowitz V."/>
            <person name="Szeto E."/>
            <person name="Ivanova N."/>
            <person name="Pagani I."/>
            <person name="Pati A."/>
            <person name="Goodwin L."/>
            <person name="Nordberg H.P."/>
            <person name="Cantor M.N."/>
            <person name="Hua S.X."/>
            <person name="Woyke T."/>
            <person name="Kerfeld C.A."/>
        </authorList>
    </citation>
    <scope>NUCLEOTIDE SEQUENCE [LARGE SCALE GENOMIC DNA]</scope>
    <source>
        <strain evidence="1 2">PCC 7113</strain>
    </source>
</reference>
<organism evidence="1 2">
    <name type="scientific">Allocoleopsis franciscana PCC 7113</name>
    <dbReference type="NCBI Taxonomy" id="1173027"/>
    <lineage>
        <taxon>Bacteria</taxon>
        <taxon>Bacillati</taxon>
        <taxon>Cyanobacteriota</taxon>
        <taxon>Cyanophyceae</taxon>
        <taxon>Coleofasciculales</taxon>
        <taxon>Coleofasciculaceae</taxon>
        <taxon>Allocoleopsis</taxon>
        <taxon>Allocoleopsis franciscana</taxon>
    </lineage>
</organism>
<evidence type="ECO:0000313" key="2">
    <source>
        <dbReference type="Proteomes" id="UP000010471"/>
    </source>
</evidence>
<dbReference type="AlphaFoldDB" id="K9WJ89"/>
<accession>K9WJ89</accession>
<dbReference type="KEGG" id="mic:Mic7113_4180"/>
<keyword evidence="2" id="KW-1185">Reference proteome</keyword>